<evidence type="ECO:0000256" key="6">
    <source>
        <dbReference type="ARBA" id="ARBA00022840"/>
    </source>
</evidence>
<dbReference type="InterPro" id="IPR051420">
    <property type="entry name" value="Ser_Thr_Kinases_DiverseReg"/>
</dbReference>
<protein>
    <recommendedName>
        <fullName evidence="1">non-specific serine/threonine protein kinase</fullName>
        <ecNumber evidence="1">2.7.11.1</ecNumber>
    </recommendedName>
</protein>
<sequence length="90" mass="10116">MRVTTKCDVYSFGVLALEVIRGEHPGDLVSSISIEKTKLEDLLDSRLPFPSSEIKEVLTSIMIWAMKCLNTNPQMRPTMHDVSQHISANN</sequence>
<evidence type="ECO:0000256" key="3">
    <source>
        <dbReference type="ARBA" id="ARBA00022679"/>
    </source>
</evidence>
<dbReference type="Proteomes" id="UP000245207">
    <property type="component" value="Unassembled WGS sequence"/>
</dbReference>
<keyword evidence="11" id="KW-1185">Reference proteome</keyword>
<keyword evidence="2" id="KW-0723">Serine/threonine-protein kinase</keyword>
<dbReference type="EC" id="2.7.11.1" evidence="1"/>
<keyword evidence="4" id="KW-0547">Nucleotide-binding</keyword>
<dbReference type="InterPro" id="IPR001245">
    <property type="entry name" value="Ser-Thr/Tyr_kinase_cat_dom"/>
</dbReference>
<comment type="caution">
    <text evidence="10">The sequence shown here is derived from an EMBL/GenBank/DDBJ whole genome shotgun (WGS) entry which is preliminary data.</text>
</comment>
<dbReference type="Gene3D" id="1.10.510.10">
    <property type="entry name" value="Transferase(Phosphotransferase) domain 1"/>
    <property type="match status" value="1"/>
</dbReference>
<dbReference type="InterPro" id="IPR011009">
    <property type="entry name" value="Kinase-like_dom_sf"/>
</dbReference>
<evidence type="ECO:0000259" key="9">
    <source>
        <dbReference type="Pfam" id="PF07714"/>
    </source>
</evidence>
<comment type="catalytic activity">
    <reaction evidence="8">
        <text>L-seryl-[protein] + ATP = O-phospho-L-seryl-[protein] + ADP + H(+)</text>
        <dbReference type="Rhea" id="RHEA:17989"/>
        <dbReference type="Rhea" id="RHEA-COMP:9863"/>
        <dbReference type="Rhea" id="RHEA-COMP:11604"/>
        <dbReference type="ChEBI" id="CHEBI:15378"/>
        <dbReference type="ChEBI" id="CHEBI:29999"/>
        <dbReference type="ChEBI" id="CHEBI:30616"/>
        <dbReference type="ChEBI" id="CHEBI:83421"/>
        <dbReference type="ChEBI" id="CHEBI:456216"/>
        <dbReference type="EC" id="2.7.11.1"/>
    </reaction>
</comment>
<evidence type="ECO:0000256" key="5">
    <source>
        <dbReference type="ARBA" id="ARBA00022777"/>
    </source>
</evidence>
<dbReference type="OrthoDB" id="676979at2759"/>
<dbReference type="SUPFAM" id="SSF56112">
    <property type="entry name" value="Protein kinase-like (PK-like)"/>
    <property type="match status" value="1"/>
</dbReference>
<keyword evidence="3" id="KW-0808">Transferase</keyword>
<dbReference type="GO" id="GO:0005524">
    <property type="term" value="F:ATP binding"/>
    <property type="evidence" value="ECO:0007669"/>
    <property type="project" value="UniProtKB-KW"/>
</dbReference>
<dbReference type="AlphaFoldDB" id="A0A2U1NE43"/>
<dbReference type="STRING" id="35608.A0A2U1NE43"/>
<evidence type="ECO:0000313" key="10">
    <source>
        <dbReference type="EMBL" id="PWA71758.1"/>
    </source>
</evidence>
<evidence type="ECO:0000256" key="8">
    <source>
        <dbReference type="ARBA" id="ARBA00048679"/>
    </source>
</evidence>
<keyword evidence="10" id="KW-0430">Lectin</keyword>
<feature type="domain" description="Serine-threonine/tyrosine-protein kinase catalytic" evidence="9">
    <location>
        <begin position="2"/>
        <end position="85"/>
    </location>
</feature>
<dbReference type="Pfam" id="PF07714">
    <property type="entry name" value="PK_Tyr_Ser-Thr"/>
    <property type="match status" value="1"/>
</dbReference>
<evidence type="ECO:0000256" key="4">
    <source>
        <dbReference type="ARBA" id="ARBA00022741"/>
    </source>
</evidence>
<dbReference type="GO" id="GO:0030246">
    <property type="term" value="F:carbohydrate binding"/>
    <property type="evidence" value="ECO:0007669"/>
    <property type="project" value="UniProtKB-KW"/>
</dbReference>
<reference evidence="10 11" key="1">
    <citation type="journal article" date="2018" name="Mol. Plant">
        <title>The genome of Artemisia annua provides insight into the evolution of Asteraceae family and artemisinin biosynthesis.</title>
        <authorList>
            <person name="Shen Q."/>
            <person name="Zhang L."/>
            <person name="Liao Z."/>
            <person name="Wang S."/>
            <person name="Yan T."/>
            <person name="Shi P."/>
            <person name="Liu M."/>
            <person name="Fu X."/>
            <person name="Pan Q."/>
            <person name="Wang Y."/>
            <person name="Lv Z."/>
            <person name="Lu X."/>
            <person name="Zhang F."/>
            <person name="Jiang W."/>
            <person name="Ma Y."/>
            <person name="Chen M."/>
            <person name="Hao X."/>
            <person name="Li L."/>
            <person name="Tang Y."/>
            <person name="Lv G."/>
            <person name="Zhou Y."/>
            <person name="Sun X."/>
            <person name="Brodelius P.E."/>
            <person name="Rose J.K.C."/>
            <person name="Tang K."/>
        </authorList>
    </citation>
    <scope>NUCLEOTIDE SEQUENCE [LARGE SCALE GENOMIC DNA]</scope>
    <source>
        <strain evidence="11">cv. Huhao1</strain>
        <tissue evidence="10">Leaf</tissue>
    </source>
</reference>
<dbReference type="PANTHER" id="PTHR48005:SF70">
    <property type="entry name" value="MDIS1-INTERACTING RECEPTOR LIKE KINASE 2-LIKE"/>
    <property type="match status" value="1"/>
</dbReference>
<dbReference type="PANTHER" id="PTHR48005">
    <property type="entry name" value="LEUCINE RICH REPEAT KINASE 2"/>
    <property type="match status" value="1"/>
</dbReference>
<evidence type="ECO:0000256" key="7">
    <source>
        <dbReference type="ARBA" id="ARBA00047899"/>
    </source>
</evidence>
<accession>A0A2U1NE43</accession>
<evidence type="ECO:0000256" key="1">
    <source>
        <dbReference type="ARBA" id="ARBA00012513"/>
    </source>
</evidence>
<evidence type="ECO:0000256" key="2">
    <source>
        <dbReference type="ARBA" id="ARBA00022527"/>
    </source>
</evidence>
<name>A0A2U1NE43_ARTAN</name>
<proteinExistence type="predicted"/>
<gene>
    <name evidence="10" type="ORF">CTI12_AA274760</name>
</gene>
<comment type="catalytic activity">
    <reaction evidence="7">
        <text>L-threonyl-[protein] + ATP = O-phospho-L-threonyl-[protein] + ADP + H(+)</text>
        <dbReference type="Rhea" id="RHEA:46608"/>
        <dbReference type="Rhea" id="RHEA-COMP:11060"/>
        <dbReference type="Rhea" id="RHEA-COMP:11605"/>
        <dbReference type="ChEBI" id="CHEBI:15378"/>
        <dbReference type="ChEBI" id="CHEBI:30013"/>
        <dbReference type="ChEBI" id="CHEBI:30616"/>
        <dbReference type="ChEBI" id="CHEBI:61977"/>
        <dbReference type="ChEBI" id="CHEBI:456216"/>
        <dbReference type="EC" id="2.7.11.1"/>
    </reaction>
</comment>
<keyword evidence="6" id="KW-0067">ATP-binding</keyword>
<organism evidence="10 11">
    <name type="scientific">Artemisia annua</name>
    <name type="common">Sweet wormwood</name>
    <dbReference type="NCBI Taxonomy" id="35608"/>
    <lineage>
        <taxon>Eukaryota</taxon>
        <taxon>Viridiplantae</taxon>
        <taxon>Streptophyta</taxon>
        <taxon>Embryophyta</taxon>
        <taxon>Tracheophyta</taxon>
        <taxon>Spermatophyta</taxon>
        <taxon>Magnoliopsida</taxon>
        <taxon>eudicotyledons</taxon>
        <taxon>Gunneridae</taxon>
        <taxon>Pentapetalae</taxon>
        <taxon>asterids</taxon>
        <taxon>campanulids</taxon>
        <taxon>Asterales</taxon>
        <taxon>Asteraceae</taxon>
        <taxon>Asteroideae</taxon>
        <taxon>Anthemideae</taxon>
        <taxon>Artemisiinae</taxon>
        <taxon>Artemisia</taxon>
    </lineage>
</organism>
<keyword evidence="5" id="KW-0418">Kinase</keyword>
<dbReference type="EMBL" id="PKPP01003026">
    <property type="protein sequence ID" value="PWA71758.1"/>
    <property type="molecule type" value="Genomic_DNA"/>
</dbReference>
<dbReference type="GO" id="GO:0004674">
    <property type="term" value="F:protein serine/threonine kinase activity"/>
    <property type="evidence" value="ECO:0007669"/>
    <property type="project" value="UniProtKB-KW"/>
</dbReference>
<evidence type="ECO:0000313" key="11">
    <source>
        <dbReference type="Proteomes" id="UP000245207"/>
    </source>
</evidence>